<name>A0A834X1Y3_9FABA</name>
<dbReference type="Pfam" id="PF08137">
    <property type="entry name" value="DVL"/>
    <property type="match status" value="1"/>
</dbReference>
<dbReference type="AlphaFoldDB" id="A0A834X1Y3"/>
<evidence type="ECO:0000313" key="9">
    <source>
        <dbReference type="Proteomes" id="UP000634136"/>
    </source>
</evidence>
<keyword evidence="6" id="KW-0472">Membrane</keyword>
<evidence type="ECO:0000256" key="7">
    <source>
        <dbReference type="ARBA" id="ARBA00024340"/>
    </source>
</evidence>
<evidence type="ECO:0000256" key="3">
    <source>
        <dbReference type="ARBA" id="ARBA00022475"/>
    </source>
</evidence>
<keyword evidence="5" id="KW-1133">Transmembrane helix</keyword>
<keyword evidence="2" id="KW-0217">Developmental protein</keyword>
<dbReference type="InterPro" id="IPR012552">
    <property type="entry name" value="DVL"/>
</dbReference>
<keyword evidence="9" id="KW-1185">Reference proteome</keyword>
<dbReference type="Proteomes" id="UP000634136">
    <property type="component" value="Unassembled WGS sequence"/>
</dbReference>
<evidence type="ECO:0000256" key="1">
    <source>
        <dbReference type="ARBA" id="ARBA00004162"/>
    </source>
</evidence>
<accession>A0A834X1Y3</accession>
<comment type="caution">
    <text evidence="8">The sequence shown here is derived from an EMBL/GenBank/DDBJ whole genome shotgun (WGS) entry which is preliminary data.</text>
</comment>
<evidence type="ECO:0000256" key="4">
    <source>
        <dbReference type="ARBA" id="ARBA00022692"/>
    </source>
</evidence>
<dbReference type="EMBL" id="JAAIUW010000004">
    <property type="protein sequence ID" value="KAF7836068.1"/>
    <property type="molecule type" value="Genomic_DNA"/>
</dbReference>
<reference evidence="8" key="1">
    <citation type="submission" date="2020-09" db="EMBL/GenBank/DDBJ databases">
        <title>Genome-Enabled Discovery of Anthraquinone Biosynthesis in Senna tora.</title>
        <authorList>
            <person name="Kang S.-H."/>
            <person name="Pandey R.P."/>
            <person name="Lee C.-M."/>
            <person name="Sim J.-S."/>
            <person name="Jeong J.-T."/>
            <person name="Choi B.-S."/>
            <person name="Jung M."/>
            <person name="Ginzburg D."/>
            <person name="Zhao K."/>
            <person name="Won S.Y."/>
            <person name="Oh T.-J."/>
            <person name="Yu Y."/>
            <person name="Kim N.-H."/>
            <person name="Lee O.R."/>
            <person name="Lee T.-H."/>
            <person name="Bashyal P."/>
            <person name="Kim T.-S."/>
            <person name="Lee W.-H."/>
            <person name="Kawkins C."/>
            <person name="Kim C.-K."/>
            <person name="Kim J.S."/>
            <person name="Ahn B.O."/>
            <person name="Rhee S.Y."/>
            <person name="Sohng J.K."/>
        </authorList>
    </citation>
    <scope>NUCLEOTIDE SEQUENCE</scope>
    <source>
        <tissue evidence="8">Leaf</tissue>
    </source>
</reference>
<evidence type="ECO:0000256" key="6">
    <source>
        <dbReference type="ARBA" id="ARBA00023136"/>
    </source>
</evidence>
<dbReference type="GO" id="GO:0008285">
    <property type="term" value="P:negative regulation of cell population proliferation"/>
    <property type="evidence" value="ECO:0007669"/>
    <property type="project" value="InterPro"/>
</dbReference>
<protein>
    <submittedName>
        <fullName evidence="8">DEVIL-like protein</fullName>
    </submittedName>
</protein>
<evidence type="ECO:0000313" key="8">
    <source>
        <dbReference type="EMBL" id="KAF7836068.1"/>
    </source>
</evidence>
<dbReference type="GO" id="GO:0048367">
    <property type="term" value="P:shoot system development"/>
    <property type="evidence" value="ECO:0007669"/>
    <property type="project" value="UniProtKB-ARBA"/>
</dbReference>
<dbReference type="OrthoDB" id="1886376at2759"/>
<dbReference type="GO" id="GO:0005886">
    <property type="term" value="C:plasma membrane"/>
    <property type="evidence" value="ECO:0007669"/>
    <property type="project" value="UniProtKB-SubCell"/>
</dbReference>
<comment type="similarity">
    <text evidence="7">Belongs to the DVL/RTFL small polypeptides family.</text>
</comment>
<proteinExistence type="inferred from homology"/>
<organism evidence="8 9">
    <name type="scientific">Senna tora</name>
    <dbReference type="NCBI Taxonomy" id="362788"/>
    <lineage>
        <taxon>Eukaryota</taxon>
        <taxon>Viridiplantae</taxon>
        <taxon>Streptophyta</taxon>
        <taxon>Embryophyta</taxon>
        <taxon>Tracheophyta</taxon>
        <taxon>Spermatophyta</taxon>
        <taxon>Magnoliopsida</taxon>
        <taxon>eudicotyledons</taxon>
        <taxon>Gunneridae</taxon>
        <taxon>Pentapetalae</taxon>
        <taxon>rosids</taxon>
        <taxon>fabids</taxon>
        <taxon>Fabales</taxon>
        <taxon>Fabaceae</taxon>
        <taxon>Caesalpinioideae</taxon>
        <taxon>Cassia clade</taxon>
        <taxon>Senna</taxon>
    </lineage>
</organism>
<dbReference type="PANTHER" id="PTHR33102">
    <property type="entry name" value="DVL19-RELATED-RELATED"/>
    <property type="match status" value="1"/>
</dbReference>
<gene>
    <name evidence="8" type="ORF">G2W53_010927</name>
</gene>
<dbReference type="InterPro" id="IPR051525">
    <property type="entry name" value="DVL_RTFL_regulatory"/>
</dbReference>
<comment type="subcellular location">
    <subcellularLocation>
        <location evidence="1">Cell membrane</location>
        <topology evidence="1">Single-pass membrane protein</topology>
    </subcellularLocation>
</comment>
<evidence type="ECO:0000256" key="5">
    <source>
        <dbReference type="ARBA" id="ARBA00022989"/>
    </source>
</evidence>
<evidence type="ECO:0000256" key="2">
    <source>
        <dbReference type="ARBA" id="ARBA00022473"/>
    </source>
</evidence>
<keyword evidence="4" id="KW-0812">Transmembrane</keyword>
<sequence length="60" mass="7193">MAVSHFAAKPQYPCRRTDRETGRSFRKRCFQMAKQQKTRFYILGRCITMLLCWHDHAISD</sequence>
<keyword evidence="3" id="KW-1003">Cell membrane</keyword>